<feature type="coiled-coil region" evidence="1">
    <location>
        <begin position="45"/>
        <end position="111"/>
    </location>
</feature>
<dbReference type="Pfam" id="PF08378">
    <property type="entry name" value="NERD"/>
    <property type="match status" value="1"/>
</dbReference>
<keyword evidence="5" id="KW-1185">Reference proteome</keyword>
<name>A0ABT1ZB33_9ACTN</name>
<evidence type="ECO:0000259" key="3">
    <source>
        <dbReference type="Pfam" id="PF08378"/>
    </source>
</evidence>
<dbReference type="RefSeq" id="WP_258499820.1">
    <property type="nucleotide sequence ID" value="NZ_JANSKA010000011.1"/>
</dbReference>
<feature type="region of interest" description="Disordered" evidence="2">
    <location>
        <begin position="372"/>
        <end position="418"/>
    </location>
</feature>
<dbReference type="Proteomes" id="UP001204320">
    <property type="component" value="Unassembled WGS sequence"/>
</dbReference>
<protein>
    <submittedName>
        <fullName evidence="4">NERD domain-containing protein</fullName>
    </submittedName>
</protein>
<evidence type="ECO:0000256" key="1">
    <source>
        <dbReference type="SAM" id="Coils"/>
    </source>
</evidence>
<comment type="caution">
    <text evidence="4">The sequence shown here is derived from an EMBL/GenBank/DDBJ whole genome shotgun (WGS) entry which is preliminary data.</text>
</comment>
<dbReference type="InterPro" id="IPR011528">
    <property type="entry name" value="NERD"/>
</dbReference>
<feature type="domain" description="NERD" evidence="3">
    <location>
        <begin position="171"/>
        <end position="293"/>
    </location>
</feature>
<evidence type="ECO:0000313" key="4">
    <source>
        <dbReference type="EMBL" id="MCR9037424.1"/>
    </source>
</evidence>
<keyword evidence="1" id="KW-0175">Coiled coil</keyword>
<evidence type="ECO:0000256" key="2">
    <source>
        <dbReference type="SAM" id="MobiDB-lite"/>
    </source>
</evidence>
<dbReference type="EMBL" id="JANSKA010000011">
    <property type="protein sequence ID" value="MCR9037424.1"/>
    <property type="molecule type" value="Genomic_DNA"/>
</dbReference>
<reference evidence="4 5" key="1">
    <citation type="submission" date="2022-08" db="EMBL/GenBank/DDBJ databases">
        <title>Tractidigestivibacter montrealensis type strain KD21.</title>
        <authorList>
            <person name="Diop K."/>
            <person name="Richard C."/>
            <person name="Routy B."/>
        </authorList>
    </citation>
    <scope>NUCLEOTIDE SEQUENCE [LARGE SCALE GENOMIC DNA]</scope>
    <source>
        <strain evidence="4 5">KD21</strain>
    </source>
</reference>
<feature type="compositionally biased region" description="Basic residues" evidence="2">
    <location>
        <begin position="396"/>
        <end position="408"/>
    </location>
</feature>
<sequence>MGGKKKPRTRFICWNCGQAVPLKFSGQACPNCGAPLTPAAYDARAHELAKQRAQVERELNRLQAQLDSATKKNTRWGIFKNFRFLPSRRAMDELLLQIQPLKQQIEDFSRKGRFASERYYVSEWFRQSRRFLREDILDAREKSNNPFKMPYYDQSGVFHMAPDRGNAWKRGEYGEYVVFSLLSDAIDAGLLGHARLLWHLYVPVRQRLVMRRVATVESTDEIDIALLTTHGLYSIEVKSLYSSIEVRLDNCKDAYCVTATPVGQDGQILTNGITIDMGVAQNTAHVRALRTELDGLVAPQRIFNVTTYANQCGFEMHAPQGFRYAYVTTTSDCPENIVEVICRIEQKVAACWTNAEVDVLAERLAISYTDSDGSKRANHAKALSTARHSVADSPKPHKKRAHKLKTKAQPKYQSRKSQFIDEDVRDYLNGDYDD</sequence>
<accession>A0ABT1ZB33</accession>
<evidence type="ECO:0000313" key="5">
    <source>
        <dbReference type="Proteomes" id="UP001204320"/>
    </source>
</evidence>
<organism evidence="4 5">
    <name type="scientific">Tractidigestivibacter montrealensis</name>
    <dbReference type="NCBI Taxonomy" id="2972466"/>
    <lineage>
        <taxon>Bacteria</taxon>
        <taxon>Bacillati</taxon>
        <taxon>Actinomycetota</taxon>
        <taxon>Coriobacteriia</taxon>
        <taxon>Coriobacteriales</taxon>
        <taxon>Atopobiaceae</taxon>
        <taxon>Tractidigestivibacter</taxon>
    </lineage>
</organism>
<proteinExistence type="predicted"/>
<gene>
    <name evidence="4" type="ORF">NVS32_10765</name>
</gene>